<comment type="caution">
    <text evidence="1">The sequence shown here is derived from an EMBL/GenBank/DDBJ whole genome shotgun (WGS) entry which is preliminary data.</text>
</comment>
<evidence type="ECO:0000313" key="2">
    <source>
        <dbReference type="Proteomes" id="UP001215280"/>
    </source>
</evidence>
<dbReference type="EMBL" id="JARJLG010000058">
    <property type="protein sequence ID" value="KAJ7757327.1"/>
    <property type="molecule type" value="Genomic_DNA"/>
</dbReference>
<accession>A0AAD7NEC0</accession>
<organism evidence="1 2">
    <name type="scientific">Mycena maculata</name>
    <dbReference type="NCBI Taxonomy" id="230809"/>
    <lineage>
        <taxon>Eukaryota</taxon>
        <taxon>Fungi</taxon>
        <taxon>Dikarya</taxon>
        <taxon>Basidiomycota</taxon>
        <taxon>Agaricomycotina</taxon>
        <taxon>Agaricomycetes</taxon>
        <taxon>Agaricomycetidae</taxon>
        <taxon>Agaricales</taxon>
        <taxon>Marasmiineae</taxon>
        <taxon>Mycenaceae</taxon>
        <taxon>Mycena</taxon>
    </lineage>
</organism>
<name>A0AAD7NEC0_9AGAR</name>
<protein>
    <submittedName>
        <fullName evidence="1">Uncharacterized protein</fullName>
    </submittedName>
</protein>
<reference evidence="1" key="1">
    <citation type="submission" date="2023-03" db="EMBL/GenBank/DDBJ databases">
        <title>Massive genome expansion in bonnet fungi (Mycena s.s.) driven by repeated elements and novel gene families across ecological guilds.</title>
        <authorList>
            <consortium name="Lawrence Berkeley National Laboratory"/>
            <person name="Harder C.B."/>
            <person name="Miyauchi S."/>
            <person name="Viragh M."/>
            <person name="Kuo A."/>
            <person name="Thoen E."/>
            <person name="Andreopoulos B."/>
            <person name="Lu D."/>
            <person name="Skrede I."/>
            <person name="Drula E."/>
            <person name="Henrissat B."/>
            <person name="Morin E."/>
            <person name="Kohler A."/>
            <person name="Barry K."/>
            <person name="LaButti K."/>
            <person name="Morin E."/>
            <person name="Salamov A."/>
            <person name="Lipzen A."/>
            <person name="Mereny Z."/>
            <person name="Hegedus B."/>
            <person name="Baldrian P."/>
            <person name="Stursova M."/>
            <person name="Weitz H."/>
            <person name="Taylor A."/>
            <person name="Grigoriev I.V."/>
            <person name="Nagy L.G."/>
            <person name="Martin F."/>
            <person name="Kauserud H."/>
        </authorList>
    </citation>
    <scope>NUCLEOTIDE SEQUENCE</scope>
    <source>
        <strain evidence="1">CBHHK188m</strain>
    </source>
</reference>
<dbReference type="AlphaFoldDB" id="A0AAD7NEC0"/>
<keyword evidence="2" id="KW-1185">Reference proteome</keyword>
<evidence type="ECO:0000313" key="1">
    <source>
        <dbReference type="EMBL" id="KAJ7757327.1"/>
    </source>
</evidence>
<gene>
    <name evidence="1" type="ORF">DFH07DRAFT_772809</name>
</gene>
<proteinExistence type="predicted"/>
<dbReference type="Proteomes" id="UP001215280">
    <property type="component" value="Unassembled WGS sequence"/>
</dbReference>
<sequence>MAFVASSCIWRAAESSEEVVKLAHICITECGHKALQCRSRAQGLTAGGASHGLCIIINVVQSSVFSLIEDLIVLEAVLESSPAFSDMFFKGGKAFFEECDASFHDFLYASGAKMKFINLVQLIDPLYQHPNQIGPLDAVLLGEEFQQQADKVEPKFSADNVLPLFLLGLAPITAGRESGSEAMRALRALSKVGKCLTS</sequence>